<organism evidence="3 4">
    <name type="scientific">Roseovarius tolerans</name>
    <dbReference type="NCBI Taxonomy" id="74031"/>
    <lineage>
        <taxon>Bacteria</taxon>
        <taxon>Pseudomonadati</taxon>
        <taxon>Pseudomonadota</taxon>
        <taxon>Alphaproteobacteria</taxon>
        <taxon>Rhodobacterales</taxon>
        <taxon>Roseobacteraceae</taxon>
        <taxon>Roseovarius</taxon>
    </lineage>
</organism>
<dbReference type="EMBL" id="LGVV01000004">
    <property type="protein sequence ID" value="KNX42833.1"/>
    <property type="molecule type" value="Genomic_DNA"/>
</dbReference>
<evidence type="ECO:0000313" key="4">
    <source>
        <dbReference type="Proteomes" id="UP000037046"/>
    </source>
</evidence>
<dbReference type="Proteomes" id="UP000037046">
    <property type="component" value="Unassembled WGS sequence"/>
</dbReference>
<dbReference type="PANTHER" id="PTHR46637">
    <property type="entry name" value="TIS1421-TRANSPOSASE PROTEIN A"/>
    <property type="match status" value="1"/>
</dbReference>
<dbReference type="Pfam" id="PF01609">
    <property type="entry name" value="DDE_Tnp_1"/>
    <property type="match status" value="1"/>
</dbReference>
<protein>
    <submittedName>
        <fullName evidence="3">Transposase DDE domain protein</fullName>
    </submittedName>
</protein>
<dbReference type="PANTHER" id="PTHR46637:SF1">
    <property type="entry name" value="BLL5188 PROTEIN"/>
    <property type="match status" value="1"/>
</dbReference>
<proteinExistence type="predicted"/>
<feature type="domain" description="Insertion element IS402-like" evidence="2">
    <location>
        <begin position="6"/>
        <end position="77"/>
    </location>
</feature>
<dbReference type="GO" id="GO:0004803">
    <property type="term" value="F:transposase activity"/>
    <property type="evidence" value="ECO:0007669"/>
    <property type="project" value="InterPro"/>
</dbReference>
<dbReference type="Pfam" id="PF13340">
    <property type="entry name" value="DUF4096"/>
    <property type="match status" value="1"/>
</dbReference>
<dbReference type="InterPro" id="IPR052909">
    <property type="entry name" value="Transposase_6_like"/>
</dbReference>
<comment type="caution">
    <text evidence="3">The sequence shown here is derived from an EMBL/GenBank/DDBJ whole genome shotgun (WGS) entry which is preliminary data.</text>
</comment>
<dbReference type="AlphaFoldDB" id="A0A0L6CZE1"/>
<dbReference type="GO" id="GO:0006313">
    <property type="term" value="P:DNA transposition"/>
    <property type="evidence" value="ECO:0007669"/>
    <property type="project" value="InterPro"/>
</dbReference>
<evidence type="ECO:0000259" key="1">
    <source>
        <dbReference type="Pfam" id="PF01609"/>
    </source>
</evidence>
<evidence type="ECO:0000259" key="2">
    <source>
        <dbReference type="Pfam" id="PF13340"/>
    </source>
</evidence>
<dbReference type="NCBIfam" id="NF033580">
    <property type="entry name" value="transpos_IS5_3"/>
    <property type="match status" value="1"/>
</dbReference>
<reference evidence="4" key="1">
    <citation type="submission" date="2015-07" db="EMBL/GenBank/DDBJ databases">
        <title>Draft Genome Sequence of Roseovarius tolerans EL-164, a producer of N-Acylated Alanine Methyl Esters (NAMEs).</title>
        <authorList>
            <person name="Voget S."/>
            <person name="Bruns H."/>
            <person name="Wagner-Doebler I."/>
            <person name="Schulz S."/>
            <person name="Daniel R."/>
        </authorList>
    </citation>
    <scope>NUCLEOTIDE SEQUENCE [LARGE SCALE GENOMIC DNA]</scope>
    <source>
        <strain evidence="4">EL-164</strain>
    </source>
</reference>
<dbReference type="InterPro" id="IPR002559">
    <property type="entry name" value="Transposase_11"/>
</dbReference>
<dbReference type="InterPro" id="IPR025161">
    <property type="entry name" value="IS402-like_dom"/>
</dbReference>
<name>A0A0L6CZE1_9RHOB</name>
<dbReference type="PATRIC" id="fig|74031.6.peg.493"/>
<accession>A0A0L6CZE1</accession>
<evidence type="ECO:0000313" key="3">
    <source>
        <dbReference type="EMBL" id="KNX42833.1"/>
    </source>
</evidence>
<sequence length="178" mass="20272">MARSDMSDPEWEFIKAVLPNKTRGKKRVDDRRVINGMFYVLRTGTPWADLPSEYGPPTTVYNRFKRWSYAGHWDRIMDAIADANNVDTVMVDGTSVRTHHSTTTLKKDPRHCLGHSRGGLGEKIHALTNQDGLPIRYELTPGQAHDVPPCKTLLDNLQPRQDVLADNAYDADWIRDMI</sequence>
<feature type="domain" description="Transposase IS4-like" evidence="1">
    <location>
        <begin position="89"/>
        <end position="177"/>
    </location>
</feature>
<keyword evidence="4" id="KW-1185">Reference proteome</keyword>
<dbReference type="GO" id="GO:0003677">
    <property type="term" value="F:DNA binding"/>
    <property type="evidence" value="ECO:0007669"/>
    <property type="project" value="InterPro"/>
</dbReference>
<gene>
    <name evidence="3" type="ORF">ROTO_04800</name>
</gene>